<gene>
    <name evidence="4" type="ORF">PLXY2_LOCUS7789</name>
</gene>
<evidence type="ECO:0000313" key="4">
    <source>
        <dbReference type="EMBL" id="CAG9122982.1"/>
    </source>
</evidence>
<dbReference type="AlphaFoldDB" id="A0A8S4F5W0"/>
<dbReference type="Pfam" id="PF03564">
    <property type="entry name" value="DUF1759"/>
    <property type="match status" value="1"/>
</dbReference>
<keyword evidence="5" id="KW-1185">Reference proteome</keyword>
<dbReference type="Gene3D" id="3.30.70.270">
    <property type="match status" value="1"/>
</dbReference>
<feature type="compositionally biased region" description="Low complexity" evidence="2">
    <location>
        <begin position="394"/>
        <end position="429"/>
    </location>
</feature>
<dbReference type="Proteomes" id="UP000653454">
    <property type="component" value="Unassembled WGS sequence"/>
</dbReference>
<evidence type="ECO:0000256" key="1">
    <source>
        <dbReference type="ARBA" id="ARBA00022801"/>
    </source>
</evidence>
<evidence type="ECO:0000256" key="2">
    <source>
        <dbReference type="SAM" id="MobiDB-lite"/>
    </source>
</evidence>
<dbReference type="InterPro" id="IPR005312">
    <property type="entry name" value="DUF1759"/>
</dbReference>
<name>A0A8S4F5W0_PLUXY</name>
<dbReference type="EMBL" id="CAJHNJ030000028">
    <property type="protein sequence ID" value="CAG9122982.1"/>
    <property type="molecule type" value="Genomic_DNA"/>
</dbReference>
<dbReference type="GO" id="GO:0004190">
    <property type="term" value="F:aspartic-type endopeptidase activity"/>
    <property type="evidence" value="ECO:0007669"/>
    <property type="project" value="InterPro"/>
</dbReference>
<dbReference type="PROSITE" id="PS50175">
    <property type="entry name" value="ASP_PROT_RETROV"/>
    <property type="match status" value="1"/>
</dbReference>
<accession>A0A8S4F5W0</accession>
<sequence length="1162" mass="128900">MSKSESKLVKGSSADPTKVCMAQLEAAEQYLAGIYKLACSLQGKSDPASVSMFRVRFEDLKEMRDLYRDAYTSLKGLSVEESALEQADHNYIKFCEMVYSVKVIAEGFLSTSSGTRVEPRSTQFQLPKINLPSFSGVYTEWPNFIGLFDSLIHNNEGLSNVQKMHYLVGALDREPLALVKHLQLSDGNYAIAYQLLKERYENKRLIADKHLEAILSTSLGQGSAVNLRKFVNVIKENSMALGALGFDVKSWSFLLLHIILRKLTQDLRSRFELSLDGSSSTIPTFSCLLAFLENQLRVLEAVGGSRGSSNQGTPGTSQTRTSLAAMDISCVLCRGSHSIYNCDTFNAMTPSQRKEVVTQQRLCYNCLRSHSANRCTSKSRCSVCNGRHHTKLHLPLPTSSSSTSPSQSSSSSSPPIASTSSSSMVVPSESLPAVSGHSAASLNSTVSDGRVQSTMLLGTAMVGVHDCNGHVHIVRALLDSGSQVSIVTENLAQKLRLPRSSSGSLYGLGGSSAQRTNGSIEIRVTSRHDRSAPGLVTSAVVLKRITGNLPTASVSPRVMERCQHLTLADDRLSTPGPIDVLIGVDLYSQVFKGGSYQLGEGFPTAHESVFGWILMGQAPVNSQVCSLMSLSCTTDELNSTLSKFWEVEEVPATAVQDPENILCERHFVETHTRDETGRFIVRLPFKSTHMPLGDTRTYALKRFFNLERKLQRDARLHQLYSAFMADYLETGHMRPVSTPSCNERYYIPHHGVLKESSSTTKLRAVFDASHPSSTGVSLNQILMPGPKLQQHISDVILRFRTYAVVFTCDIKQMYRNVRMHDDDCRYQTIFWRESPDQPLREFELTTVTYGVSSSAYQAIRVLHELANINEVKCPEVARILREDTFVDDVVSGCGSIEEAKLLQQQVVDVLSQGGFTVRKWASNRDEVLNGYPSDHLECPFRFEESGDNIFKILGIEWNSDSDSFVYHVSPFGRCRSKREIMSNVARIYDPCGYLTPVTFKAKAFLQGLWSHNLGWDEPLPEELTAEWASFAEGFVNLRLPRIPRFVSSDQPQTRELMGFSDASESGYSAVLYLRVLDASGEATVHLLMGKSRVAPIKQKMTIPRLELSGAFLLARMMHHVLTVLQSKMTVDHSIAWCDSSIALAWIHTPPHKLGVFEGNRVS</sequence>
<dbReference type="InterPro" id="IPR001995">
    <property type="entry name" value="Peptidase_A2_cat"/>
</dbReference>
<dbReference type="InterPro" id="IPR043128">
    <property type="entry name" value="Rev_trsase/Diguanyl_cyclase"/>
</dbReference>
<dbReference type="PANTHER" id="PTHR47331:SF5">
    <property type="entry name" value="RIBONUCLEASE H"/>
    <property type="match status" value="1"/>
</dbReference>
<dbReference type="InterPro" id="IPR021109">
    <property type="entry name" value="Peptidase_aspartic_dom_sf"/>
</dbReference>
<dbReference type="InterPro" id="IPR001969">
    <property type="entry name" value="Aspartic_peptidase_AS"/>
</dbReference>
<dbReference type="Gene3D" id="3.10.10.10">
    <property type="entry name" value="HIV Type 1 Reverse Transcriptase, subunit A, domain 1"/>
    <property type="match status" value="1"/>
</dbReference>
<proteinExistence type="predicted"/>
<dbReference type="Pfam" id="PF05380">
    <property type="entry name" value="Peptidase_A17"/>
    <property type="match status" value="1"/>
</dbReference>
<dbReference type="SUPFAM" id="SSF50630">
    <property type="entry name" value="Acid proteases"/>
    <property type="match status" value="1"/>
</dbReference>
<dbReference type="PROSITE" id="PS00141">
    <property type="entry name" value="ASP_PROTEASE"/>
    <property type="match status" value="1"/>
</dbReference>
<dbReference type="InterPro" id="IPR008042">
    <property type="entry name" value="Retrotrans_Pao"/>
</dbReference>
<dbReference type="InterPro" id="IPR043502">
    <property type="entry name" value="DNA/RNA_pol_sf"/>
</dbReference>
<dbReference type="Gene3D" id="2.40.70.10">
    <property type="entry name" value="Acid Proteases"/>
    <property type="match status" value="1"/>
</dbReference>
<keyword evidence="1" id="KW-0378">Hydrolase</keyword>
<feature type="domain" description="Peptidase A2" evidence="3">
    <location>
        <begin position="474"/>
        <end position="547"/>
    </location>
</feature>
<dbReference type="PANTHER" id="PTHR47331">
    <property type="entry name" value="PHD-TYPE DOMAIN-CONTAINING PROTEIN"/>
    <property type="match status" value="1"/>
</dbReference>
<dbReference type="GO" id="GO:0071897">
    <property type="term" value="P:DNA biosynthetic process"/>
    <property type="evidence" value="ECO:0007669"/>
    <property type="project" value="UniProtKB-ARBA"/>
</dbReference>
<dbReference type="SUPFAM" id="SSF56672">
    <property type="entry name" value="DNA/RNA polymerases"/>
    <property type="match status" value="1"/>
</dbReference>
<comment type="caution">
    <text evidence="4">The sequence shown here is derived from an EMBL/GenBank/DDBJ whole genome shotgun (WGS) entry which is preliminary data.</text>
</comment>
<evidence type="ECO:0000313" key="5">
    <source>
        <dbReference type="Proteomes" id="UP000653454"/>
    </source>
</evidence>
<reference evidence="4" key="1">
    <citation type="submission" date="2020-11" db="EMBL/GenBank/DDBJ databases">
        <authorList>
            <person name="Whiteford S."/>
        </authorList>
    </citation>
    <scope>NUCLEOTIDE SEQUENCE</scope>
</reference>
<organism evidence="4 5">
    <name type="scientific">Plutella xylostella</name>
    <name type="common">Diamondback moth</name>
    <name type="synonym">Plutella maculipennis</name>
    <dbReference type="NCBI Taxonomy" id="51655"/>
    <lineage>
        <taxon>Eukaryota</taxon>
        <taxon>Metazoa</taxon>
        <taxon>Ecdysozoa</taxon>
        <taxon>Arthropoda</taxon>
        <taxon>Hexapoda</taxon>
        <taxon>Insecta</taxon>
        <taxon>Pterygota</taxon>
        <taxon>Neoptera</taxon>
        <taxon>Endopterygota</taxon>
        <taxon>Lepidoptera</taxon>
        <taxon>Glossata</taxon>
        <taxon>Ditrysia</taxon>
        <taxon>Yponomeutoidea</taxon>
        <taxon>Plutellidae</taxon>
        <taxon>Plutella</taxon>
    </lineage>
</organism>
<evidence type="ECO:0000259" key="3">
    <source>
        <dbReference type="PROSITE" id="PS50175"/>
    </source>
</evidence>
<dbReference type="GO" id="GO:0006508">
    <property type="term" value="P:proteolysis"/>
    <property type="evidence" value="ECO:0007669"/>
    <property type="project" value="InterPro"/>
</dbReference>
<feature type="region of interest" description="Disordered" evidence="2">
    <location>
        <begin position="392"/>
        <end position="429"/>
    </location>
</feature>
<protein>
    <submittedName>
        <fullName evidence="4">(diamondback moth) hypothetical protein</fullName>
    </submittedName>
</protein>